<dbReference type="OrthoDB" id="5114629at2"/>
<sequence>MAENNRKPLIIAGIVAGLVVLIFVVGVSLGGGDRPADSSLRARLAGIAPVAPLTTADLLLTAGRCSISGQQIFVRQGCRFSIAAFGGTFDLGPVTKRGTLDVLTAPGKVTVSMSIEGTDAAQELEPGASTDLTVGRGGGSLTVACPGSSPCLLQLSAP</sequence>
<name>A0A4Y8KNN3_9MICO</name>
<dbReference type="AlphaFoldDB" id="A0A4Y8KNN3"/>
<dbReference type="EMBL" id="SOHQ01000042">
    <property type="protein sequence ID" value="TFD75728.1"/>
    <property type="molecule type" value="Genomic_DNA"/>
</dbReference>
<dbReference type="RefSeq" id="WP_134173714.1">
    <property type="nucleotide sequence ID" value="NZ_SODI01000001.1"/>
</dbReference>
<reference evidence="1 2" key="1">
    <citation type="submission" date="2019-03" db="EMBL/GenBank/DDBJ databases">
        <title>Genomics of glacier-inhabiting Cryobacterium strains.</title>
        <authorList>
            <person name="Liu Q."/>
            <person name="Xin Y.-H."/>
        </authorList>
    </citation>
    <scope>NUCLEOTIDE SEQUENCE [LARGE SCALE GENOMIC DNA]</scope>
    <source>
        <strain evidence="1 2">CGMCC 1.4292</strain>
    </source>
</reference>
<keyword evidence="2" id="KW-1185">Reference proteome</keyword>
<comment type="caution">
    <text evidence="1">The sequence shown here is derived from an EMBL/GenBank/DDBJ whole genome shotgun (WGS) entry which is preliminary data.</text>
</comment>
<evidence type="ECO:0000313" key="2">
    <source>
        <dbReference type="Proteomes" id="UP000298218"/>
    </source>
</evidence>
<proteinExistence type="predicted"/>
<accession>A0A4Y8KNN3</accession>
<dbReference type="Proteomes" id="UP000298218">
    <property type="component" value="Unassembled WGS sequence"/>
</dbReference>
<protein>
    <submittedName>
        <fullName evidence="1">Uncharacterized protein</fullName>
    </submittedName>
</protein>
<evidence type="ECO:0000313" key="1">
    <source>
        <dbReference type="EMBL" id="TFD75728.1"/>
    </source>
</evidence>
<organism evidence="1 2">
    <name type="scientific">Cryobacterium psychrophilum</name>
    <dbReference type="NCBI Taxonomy" id="41988"/>
    <lineage>
        <taxon>Bacteria</taxon>
        <taxon>Bacillati</taxon>
        <taxon>Actinomycetota</taxon>
        <taxon>Actinomycetes</taxon>
        <taxon>Micrococcales</taxon>
        <taxon>Microbacteriaceae</taxon>
        <taxon>Cryobacterium</taxon>
    </lineage>
</organism>
<gene>
    <name evidence="1" type="ORF">E3T53_14695</name>
</gene>